<feature type="transmembrane region" description="Helical" evidence="9">
    <location>
        <begin position="1292"/>
        <end position="1315"/>
    </location>
</feature>
<evidence type="ECO:0000256" key="8">
    <source>
        <dbReference type="ARBA" id="ARBA00023136"/>
    </source>
</evidence>
<comment type="caution">
    <text evidence="11">The sequence shown here is derived from an EMBL/GenBank/DDBJ whole genome shotgun (WGS) entry which is preliminary data.</text>
</comment>
<dbReference type="Proteomes" id="UP000291343">
    <property type="component" value="Unassembled WGS sequence"/>
</dbReference>
<keyword evidence="8 9" id="KW-0472">Membrane</keyword>
<feature type="transmembrane region" description="Helical" evidence="9">
    <location>
        <begin position="305"/>
        <end position="333"/>
    </location>
</feature>
<dbReference type="InParanoid" id="A0A482WJH5"/>
<dbReference type="GO" id="GO:0005524">
    <property type="term" value="F:ATP binding"/>
    <property type="evidence" value="ECO:0007669"/>
    <property type="project" value="UniProtKB-KW"/>
</dbReference>
<dbReference type="FunFam" id="3.40.50.300:FF:000933">
    <property type="entry name" value="ABC transporter A family member 7"/>
    <property type="match status" value="1"/>
</dbReference>
<feature type="transmembrane region" description="Helical" evidence="9">
    <location>
        <begin position="1186"/>
        <end position="1210"/>
    </location>
</feature>
<dbReference type="Pfam" id="PF12698">
    <property type="entry name" value="ABC2_membrane_3"/>
    <property type="match status" value="2"/>
</dbReference>
<dbReference type="FunFam" id="3.40.50.300:FF:000335">
    <property type="entry name" value="ATP binding cassette subfamily A member 5"/>
    <property type="match status" value="1"/>
</dbReference>
<dbReference type="SMART" id="SM00382">
    <property type="entry name" value="AAA"/>
    <property type="match status" value="2"/>
</dbReference>
<evidence type="ECO:0000256" key="7">
    <source>
        <dbReference type="ARBA" id="ARBA00022989"/>
    </source>
</evidence>
<evidence type="ECO:0000313" key="11">
    <source>
        <dbReference type="EMBL" id="RZF33664.1"/>
    </source>
</evidence>
<dbReference type="EMBL" id="QKKF02033617">
    <property type="protein sequence ID" value="RZF33664.1"/>
    <property type="molecule type" value="Genomic_DNA"/>
</dbReference>
<organism evidence="11 12">
    <name type="scientific">Laodelphax striatellus</name>
    <name type="common">Small brown planthopper</name>
    <name type="synonym">Delphax striatella</name>
    <dbReference type="NCBI Taxonomy" id="195883"/>
    <lineage>
        <taxon>Eukaryota</taxon>
        <taxon>Metazoa</taxon>
        <taxon>Ecdysozoa</taxon>
        <taxon>Arthropoda</taxon>
        <taxon>Hexapoda</taxon>
        <taxon>Insecta</taxon>
        <taxon>Pterygota</taxon>
        <taxon>Neoptera</taxon>
        <taxon>Paraneoptera</taxon>
        <taxon>Hemiptera</taxon>
        <taxon>Auchenorrhyncha</taxon>
        <taxon>Fulgoroidea</taxon>
        <taxon>Delphacidae</taxon>
        <taxon>Criomorphinae</taxon>
        <taxon>Laodelphax</taxon>
    </lineage>
</organism>
<accession>A0A482WJH5</accession>
<keyword evidence="4 9" id="KW-0812">Transmembrane</keyword>
<dbReference type="PANTHER" id="PTHR19229:SF209">
    <property type="entry name" value="ATP-BINDING CASSETTE SUB-FAMILY A MEMBER 5 ISOFORM X1"/>
    <property type="match status" value="1"/>
</dbReference>
<sequence length="1715" mass="192678">MDFEKMMRYGRHLKALMFKNFLVKIRQRKCTLAEIFLPVYAIGILVFLKPAMQNSHYPEEVTPRGEIFVFDFDFHGQTVAVAPDTSDIKMFLRSLNEVHEELPNTAQTEQKKIPINFKYFETKEDLMAAYWRDPYTIPLAVVFENNPFDKDLRYEIKTNPVYHSAPATTELYAPLSACRRSFNPVSLASYTRRANVFVNSGNCPADAYVSSGFLGMQLLIDFTKMKIQTDLSKSNFEYPKLTIDMFPKEELNEVWMVDFKSFIPFYISMAISQFITYLLILIVGEKEKRIKEGMKIMGVKDSVYWPAWFILYAGVVLIISVIATIMLYAVGLFEHSNSFLIFLLVMLYGLTIILFAFVITAFFDKSRTAGLSGTFAANLPSLFYFVPKFLNGFGDWYYWGVSIINSSGFALAMDHALTLEVEGKGIQFHNLWQGEEISFGGSLIMMATDIILYAFLAYYLDNVIPSSHGTKRSPLFCLKLQYWFPNSFSKTNEEDVEGGNGMTSEELNCENIEPVPDTMKGKCAIRITNLHKTFQSCKKKPIKAVNGINLTIYEGQITAILGHNGAGKTTLFNILTGLTSPTEGTAHIFGMDIRNSESMEAIRSMTGVCPQHDILFDSLTPREHLNFYATIRNVRSSLIESEVEKTLNEIDLMDKADSPAKFLSGGQRRKLSVGIAVIGDPKIVILDEPTAGVDPYSRRLLWSLLQSKKEGKVILLTTHFMDEADILADRKAVVSKGRLRCCGSSLFLKNKFGIGYHLTLVLKDNAEEEIITELILRHVPEAEKARHHGKELSYILPLNAVNSFAPLFLDIEQHINNDNSDLKISSYGVSMTTLEEVFLLLEKNQDDFLDEDNLTKNIINNSKLQPISISGSDDAKKIDSESVNSESGVSLDMLVKTKSANRRNRRSVDSDGVVTGLNFEASRISPDSSKIFRALVLIRAKRLIREPSRLIMMFIAPILFSNLAYYILTQQTVKPTMVPLTLNADTYRGSTGIIALQDASDAPMSSILSDMDVEVEPYDGIFRTLLHIVPHVGALDVFSCCDINDAQYSILYNDTAQHSLPAIVNIMNNVLYREILGNNSNGTIWIKAHPFQLSTGQQDFSHIATLASVSLGAVILLMPVALCIDIVHDREMKARNQLRVNGLSSLYYFSTYFSVFASIMFAIFAMILGAMFFYDLPSLNGFSSMYIMVTLFILYTPASLLFVTCVTYLFEKADSAHSFMFNSFFMAGTLQSSLVWILDSLPIGARLFNQIHTLFSFISTTYIPFAMVYSVNKVYLNCHADMSCSKLTLCNFLTYEIFIMFVGLTAQIIFWSYVLMKLDERQGNKNNQSPCSQLSEIESQNDSFGTSSSAQYEIDGDDDVRMEENRVARFSMNRGNDSPLILLQKLRKEYTDNIYCSSGEQPNIVAIHNLSLAVEAGEVIGLLGHNGSGKTTTMKIITAEEAPSRGKVEVKGMNTNLNNRVVFKHIGYCPQEDALWKTVTVREHLELYAYIRGVPEGEIPILVDSYLEGLKMSSHADKPSEQCSGGTKRKLNFAIAMIGDPSIILLDEPSTGMDPSSKRFLWDTILASFKGKKGAILTTHSMEEADALCSRVGIMISGRLMCIGSTQRLKNLYGAGYSLEIKLKGGEHIILSLLERQDMMKKFVLDLFSQAALEECFEERMIFSVPQAGVSSLADCFKKLEEAKRDLDIEEYSFSQTTLEQVFLRFSHADDSNNQ</sequence>
<reference evidence="11 12" key="1">
    <citation type="journal article" date="2017" name="Gigascience">
        <title>Genome sequence of the small brown planthopper, Laodelphax striatellus.</title>
        <authorList>
            <person name="Zhu J."/>
            <person name="Jiang F."/>
            <person name="Wang X."/>
            <person name="Yang P."/>
            <person name="Bao Y."/>
            <person name="Zhao W."/>
            <person name="Wang W."/>
            <person name="Lu H."/>
            <person name="Wang Q."/>
            <person name="Cui N."/>
            <person name="Li J."/>
            <person name="Chen X."/>
            <person name="Luo L."/>
            <person name="Yu J."/>
            <person name="Kang L."/>
            <person name="Cui F."/>
        </authorList>
    </citation>
    <scope>NUCLEOTIDE SEQUENCE [LARGE SCALE GENOMIC DNA]</scope>
    <source>
        <strain evidence="11">Lst14</strain>
    </source>
</reference>
<dbReference type="GO" id="GO:0140359">
    <property type="term" value="F:ABC-type transporter activity"/>
    <property type="evidence" value="ECO:0007669"/>
    <property type="project" value="InterPro"/>
</dbReference>
<evidence type="ECO:0000256" key="3">
    <source>
        <dbReference type="ARBA" id="ARBA00022448"/>
    </source>
</evidence>
<dbReference type="Pfam" id="PF23321">
    <property type="entry name" value="R1_ABCA1"/>
    <property type="match status" value="1"/>
</dbReference>
<keyword evidence="5" id="KW-0547">Nucleotide-binding</keyword>
<feature type="domain" description="ABC transporter" evidence="10">
    <location>
        <begin position="1389"/>
        <end position="1622"/>
    </location>
</feature>
<dbReference type="SMR" id="A0A482WJH5"/>
<evidence type="ECO:0000256" key="1">
    <source>
        <dbReference type="ARBA" id="ARBA00004141"/>
    </source>
</evidence>
<protein>
    <recommendedName>
        <fullName evidence="10">ABC transporter domain-containing protein</fullName>
    </recommendedName>
</protein>
<dbReference type="GO" id="GO:0005319">
    <property type="term" value="F:lipid transporter activity"/>
    <property type="evidence" value="ECO:0007669"/>
    <property type="project" value="TreeGrafter"/>
</dbReference>
<dbReference type="InterPro" id="IPR013525">
    <property type="entry name" value="ABC2_TM"/>
</dbReference>
<keyword evidence="12" id="KW-1185">Reference proteome</keyword>
<gene>
    <name evidence="11" type="ORF">LSTR_LSTR007042</name>
</gene>
<dbReference type="PANTHER" id="PTHR19229">
    <property type="entry name" value="ATP-BINDING CASSETTE TRANSPORTER SUBFAMILY A ABCA"/>
    <property type="match status" value="1"/>
</dbReference>
<dbReference type="GO" id="GO:0016020">
    <property type="term" value="C:membrane"/>
    <property type="evidence" value="ECO:0007669"/>
    <property type="project" value="UniProtKB-SubCell"/>
</dbReference>
<proteinExistence type="inferred from homology"/>
<dbReference type="InterPro" id="IPR027417">
    <property type="entry name" value="P-loop_NTPase"/>
</dbReference>
<dbReference type="STRING" id="195883.A0A482WJH5"/>
<feature type="transmembrane region" description="Helical" evidence="9">
    <location>
        <begin position="1251"/>
        <end position="1272"/>
    </location>
</feature>
<evidence type="ECO:0000313" key="12">
    <source>
        <dbReference type="Proteomes" id="UP000291343"/>
    </source>
</evidence>
<feature type="transmembrane region" description="Helical" evidence="9">
    <location>
        <begin position="1147"/>
        <end position="1174"/>
    </location>
</feature>
<evidence type="ECO:0000256" key="9">
    <source>
        <dbReference type="SAM" id="Phobius"/>
    </source>
</evidence>
<name>A0A482WJH5_LAOST</name>
<dbReference type="Pfam" id="PF00005">
    <property type="entry name" value="ABC_tran"/>
    <property type="match status" value="2"/>
</dbReference>
<evidence type="ECO:0000256" key="2">
    <source>
        <dbReference type="ARBA" id="ARBA00008869"/>
    </source>
</evidence>
<feature type="transmembrane region" description="Helical" evidence="9">
    <location>
        <begin position="263"/>
        <end position="284"/>
    </location>
</feature>
<feature type="transmembrane region" description="Helical" evidence="9">
    <location>
        <begin position="437"/>
        <end position="460"/>
    </location>
</feature>
<dbReference type="InterPro" id="IPR056264">
    <property type="entry name" value="R2_ABCA1-4-like"/>
</dbReference>
<keyword evidence="7 9" id="KW-1133">Transmembrane helix</keyword>
<keyword evidence="3" id="KW-0813">Transport</keyword>
<feature type="transmembrane region" description="Helical" evidence="9">
    <location>
        <begin position="1216"/>
        <end position="1239"/>
    </location>
</feature>
<feature type="transmembrane region" description="Helical" evidence="9">
    <location>
        <begin position="339"/>
        <end position="363"/>
    </location>
</feature>
<comment type="subcellular location">
    <subcellularLocation>
        <location evidence="1">Membrane</location>
        <topology evidence="1">Multi-pass membrane protein</topology>
    </subcellularLocation>
</comment>
<feature type="transmembrane region" description="Helical" evidence="9">
    <location>
        <begin position="396"/>
        <end position="417"/>
    </location>
</feature>
<evidence type="ECO:0000256" key="4">
    <source>
        <dbReference type="ARBA" id="ARBA00022692"/>
    </source>
</evidence>
<dbReference type="SUPFAM" id="SSF52540">
    <property type="entry name" value="P-loop containing nucleoside triphosphate hydrolases"/>
    <property type="match status" value="2"/>
</dbReference>
<evidence type="ECO:0000256" key="6">
    <source>
        <dbReference type="ARBA" id="ARBA00022840"/>
    </source>
</evidence>
<evidence type="ECO:0000259" key="10">
    <source>
        <dbReference type="PROSITE" id="PS50893"/>
    </source>
</evidence>
<dbReference type="Gene3D" id="3.40.50.300">
    <property type="entry name" value="P-loop containing nucleotide triphosphate hydrolases"/>
    <property type="match status" value="2"/>
</dbReference>
<keyword evidence="6" id="KW-0067">ATP-binding</keyword>
<comment type="similarity">
    <text evidence="2">Belongs to the ABC transporter superfamily. ABCA family.</text>
</comment>
<dbReference type="GO" id="GO:0016887">
    <property type="term" value="F:ATP hydrolysis activity"/>
    <property type="evidence" value="ECO:0007669"/>
    <property type="project" value="InterPro"/>
</dbReference>
<dbReference type="InterPro" id="IPR003439">
    <property type="entry name" value="ABC_transporter-like_ATP-bd"/>
</dbReference>
<feature type="transmembrane region" description="Helical" evidence="9">
    <location>
        <begin position="1103"/>
        <end position="1127"/>
    </location>
</feature>
<dbReference type="InterPro" id="IPR003593">
    <property type="entry name" value="AAA+_ATPase"/>
</dbReference>
<dbReference type="InterPro" id="IPR017871">
    <property type="entry name" value="ABC_transporter-like_CS"/>
</dbReference>
<feature type="transmembrane region" description="Helical" evidence="9">
    <location>
        <begin position="370"/>
        <end position="390"/>
    </location>
</feature>
<feature type="domain" description="ABC transporter" evidence="10">
    <location>
        <begin position="525"/>
        <end position="761"/>
    </location>
</feature>
<evidence type="ECO:0000256" key="5">
    <source>
        <dbReference type="ARBA" id="ARBA00022741"/>
    </source>
</evidence>
<dbReference type="PROSITE" id="PS50893">
    <property type="entry name" value="ABC_TRANSPORTER_2"/>
    <property type="match status" value="2"/>
</dbReference>
<dbReference type="CDD" id="cd03263">
    <property type="entry name" value="ABC_subfamily_A"/>
    <property type="match status" value="2"/>
</dbReference>
<dbReference type="InterPro" id="IPR026082">
    <property type="entry name" value="ABCA"/>
</dbReference>
<dbReference type="OrthoDB" id="8061355at2759"/>
<dbReference type="PROSITE" id="PS00211">
    <property type="entry name" value="ABC_TRANSPORTER_1"/>
    <property type="match status" value="1"/>
</dbReference>